<sequence>MSSSTRDQPATSASAKDARRRLRELAFAMGSEVDDQALMDLTKSKAHRSYYNKVTVSPDGQCSYPSNLRYLVERLVGYSRNTFHLQTLNQTSATAGQIVTVDLSSNSVCDLNTFTMFFKGSTTTTAGFAVLPRNCETILERVEVEANGQIIQGASDIAAAPSANQTNVQFAIQNWLGFLGSVKPSILDTSLIGNVRLRLTLAQPVILAKSPTCTGENYSLPDIFFTVDTLSIDDGVFYQMHQQFLSSGGMYELPFHQYLAFTSTGGMSQTTKFSLSAQSLNRCWATFLTSGNLPLAAAPTTGAFVDQGGGGTN</sequence>
<name>A0A2K3D9U9_CHLRE</name>
<keyword evidence="2" id="KW-1185">Reference proteome</keyword>
<dbReference type="EMBL" id="CM008971">
    <property type="protein sequence ID" value="PNW77303.1"/>
    <property type="molecule type" value="Genomic_DNA"/>
</dbReference>
<dbReference type="Proteomes" id="UP000006906">
    <property type="component" value="Chromosome 10"/>
</dbReference>
<dbReference type="AlphaFoldDB" id="A0A2K3D9U9"/>
<dbReference type="OrthoDB" id="535035at2759"/>
<dbReference type="InParanoid" id="A0A2K3D9U9"/>
<dbReference type="GeneID" id="5728089"/>
<reference evidence="1 2" key="1">
    <citation type="journal article" date="2007" name="Science">
        <title>The Chlamydomonas genome reveals the evolution of key animal and plant functions.</title>
        <authorList>
            <person name="Merchant S.S."/>
            <person name="Prochnik S.E."/>
            <person name="Vallon O."/>
            <person name="Harris E.H."/>
            <person name="Karpowicz S.J."/>
            <person name="Witman G.B."/>
            <person name="Terry A."/>
            <person name="Salamov A."/>
            <person name="Fritz-Laylin L.K."/>
            <person name="Marechal-Drouard L."/>
            <person name="Marshall W.F."/>
            <person name="Qu L.H."/>
            <person name="Nelson D.R."/>
            <person name="Sanderfoot A.A."/>
            <person name="Spalding M.H."/>
            <person name="Kapitonov V.V."/>
            <person name="Ren Q."/>
            <person name="Ferris P."/>
            <person name="Lindquist E."/>
            <person name="Shapiro H."/>
            <person name="Lucas S.M."/>
            <person name="Grimwood J."/>
            <person name="Schmutz J."/>
            <person name="Cardol P."/>
            <person name="Cerutti H."/>
            <person name="Chanfreau G."/>
            <person name="Chen C.L."/>
            <person name="Cognat V."/>
            <person name="Croft M.T."/>
            <person name="Dent R."/>
            <person name="Dutcher S."/>
            <person name="Fernandez E."/>
            <person name="Fukuzawa H."/>
            <person name="Gonzalez-Ballester D."/>
            <person name="Gonzalez-Halphen D."/>
            <person name="Hallmann A."/>
            <person name="Hanikenne M."/>
            <person name="Hippler M."/>
            <person name="Inwood W."/>
            <person name="Jabbari K."/>
            <person name="Kalanon M."/>
            <person name="Kuras R."/>
            <person name="Lefebvre P.A."/>
            <person name="Lemaire S.D."/>
            <person name="Lobanov A.V."/>
            <person name="Lohr M."/>
            <person name="Manuell A."/>
            <person name="Meier I."/>
            <person name="Mets L."/>
            <person name="Mittag M."/>
            <person name="Mittelmeier T."/>
            <person name="Moroney J.V."/>
            <person name="Moseley J."/>
            <person name="Napoli C."/>
            <person name="Nedelcu A.M."/>
            <person name="Niyogi K."/>
            <person name="Novoselov S.V."/>
            <person name="Paulsen I.T."/>
            <person name="Pazour G."/>
            <person name="Purton S."/>
            <person name="Ral J.P."/>
            <person name="Riano-Pachon D.M."/>
            <person name="Riekhof W."/>
            <person name="Rymarquis L."/>
            <person name="Schroda M."/>
            <person name="Stern D."/>
            <person name="Umen J."/>
            <person name="Willows R."/>
            <person name="Wilson N."/>
            <person name="Zimmer S.L."/>
            <person name="Allmer J."/>
            <person name="Balk J."/>
            <person name="Bisova K."/>
            <person name="Chen C.J."/>
            <person name="Elias M."/>
            <person name="Gendler K."/>
            <person name="Hauser C."/>
            <person name="Lamb M.R."/>
            <person name="Ledford H."/>
            <person name="Long J.C."/>
            <person name="Minagawa J."/>
            <person name="Page M.D."/>
            <person name="Pan J."/>
            <person name="Pootakham W."/>
            <person name="Roje S."/>
            <person name="Rose A."/>
            <person name="Stahlberg E."/>
            <person name="Terauchi A.M."/>
            <person name="Yang P."/>
            <person name="Ball S."/>
            <person name="Bowler C."/>
            <person name="Dieckmann C.L."/>
            <person name="Gladyshev V.N."/>
            <person name="Green P."/>
            <person name="Jorgensen R."/>
            <person name="Mayfield S."/>
            <person name="Mueller-Roeber B."/>
            <person name="Rajamani S."/>
            <person name="Sayre R.T."/>
            <person name="Brokstein P."/>
            <person name="Dubchak I."/>
            <person name="Goodstein D."/>
            <person name="Hornick L."/>
            <person name="Huang Y.W."/>
            <person name="Jhaveri J."/>
            <person name="Luo Y."/>
            <person name="Martinez D."/>
            <person name="Ngau W.C."/>
            <person name="Otillar B."/>
            <person name="Poliakov A."/>
            <person name="Porter A."/>
            <person name="Szajkowski L."/>
            <person name="Werner G."/>
            <person name="Zhou K."/>
            <person name="Grigoriev I.V."/>
            <person name="Rokhsar D.S."/>
            <person name="Grossman A.R."/>
        </authorList>
    </citation>
    <scope>NUCLEOTIDE SEQUENCE [LARGE SCALE GENOMIC DNA]</scope>
    <source>
        <strain evidence="2">CC-503</strain>
    </source>
</reference>
<evidence type="ECO:0000313" key="2">
    <source>
        <dbReference type="Proteomes" id="UP000006906"/>
    </source>
</evidence>
<dbReference type="RefSeq" id="XP_042920034.1">
    <property type="nucleotide sequence ID" value="XM_043066637.1"/>
</dbReference>
<gene>
    <name evidence="1" type="ORF">CHLRE_10g430600v5</name>
</gene>
<accession>A0A2K3D9U9</accession>
<dbReference type="PaxDb" id="3055-EDP06463"/>
<dbReference type="KEGG" id="cre:CHLRE_10g430600v5"/>
<protein>
    <submittedName>
        <fullName evidence="1">Uncharacterized protein</fullName>
    </submittedName>
</protein>
<dbReference type="Gramene" id="PNW77303">
    <property type="protein sequence ID" value="PNW77303"/>
    <property type="gene ID" value="CHLRE_10g430600v5"/>
</dbReference>
<organism evidence="1 2">
    <name type="scientific">Chlamydomonas reinhardtii</name>
    <name type="common">Chlamydomonas smithii</name>
    <dbReference type="NCBI Taxonomy" id="3055"/>
    <lineage>
        <taxon>Eukaryota</taxon>
        <taxon>Viridiplantae</taxon>
        <taxon>Chlorophyta</taxon>
        <taxon>core chlorophytes</taxon>
        <taxon>Chlorophyceae</taxon>
        <taxon>CS clade</taxon>
        <taxon>Chlamydomonadales</taxon>
        <taxon>Chlamydomonadaceae</taxon>
        <taxon>Chlamydomonas</taxon>
    </lineage>
</organism>
<proteinExistence type="predicted"/>
<evidence type="ECO:0000313" key="1">
    <source>
        <dbReference type="EMBL" id="PNW77303.1"/>
    </source>
</evidence>